<evidence type="ECO:0000256" key="2">
    <source>
        <dbReference type="ARBA" id="ARBA00023239"/>
    </source>
</evidence>
<dbReference type="AlphaFoldDB" id="A0AAJ8JX33"/>
<evidence type="ECO:0000313" key="6">
    <source>
        <dbReference type="Proteomes" id="UP000094043"/>
    </source>
</evidence>
<dbReference type="Proteomes" id="UP000094043">
    <property type="component" value="Chromosome 6"/>
</dbReference>
<dbReference type="InterPro" id="IPR008397">
    <property type="entry name" value="Alginate_lyase_dom"/>
</dbReference>
<name>A0AAJ8JX33_9TREE</name>
<dbReference type="RefSeq" id="XP_066070712.1">
    <property type="nucleotide sequence ID" value="XM_066214615.1"/>
</dbReference>
<sequence length="423" mass="48193">MFIAHSLILAIFFSLFNLAITSAVPSIRTAFKARHDSAPDADTLWWSTEKPNTVVLDGQRLFLIRERLRNGDRQLEPVLNNLLIQANKWMDQGPWSVTTNNVSVPNGNKHDYASQAPYWWPRNWNDSTSFEKCPYVQRDGVLNPESYQYSSKKGRLSMFISSYTLALAWWYTGKPNYRSHAADILNTWFINECTFMTPSLQHSQIIPCANDVTILSTVYDQYWNKSMEQAFRQWNSDFLIWLTGSEFGMTELNAKNNHGTFARLQIAGIAAYVGDTDLARSMIQGTRDIIDKYITANGSQPLELSRTRSWHYSSFNLVAYTRLADIGSQIGIDLWGYRGPEGQSITKAVEFLIPYATRSEPWPYKELNFLYYAPSDSINAAADHGSVYAKMALQNQTECPPVGDQWPLRPAAEQLDNIIRTDG</sequence>
<dbReference type="Pfam" id="PF05426">
    <property type="entry name" value="Alginate_lyase"/>
    <property type="match status" value="1"/>
</dbReference>
<gene>
    <name evidence="5" type="ORF">L203_105244</name>
</gene>
<dbReference type="GeneID" id="91089453"/>
<dbReference type="GO" id="GO:0042597">
    <property type="term" value="C:periplasmic space"/>
    <property type="evidence" value="ECO:0007669"/>
    <property type="project" value="InterPro"/>
</dbReference>
<organism evidence="5 6">
    <name type="scientific">Cryptococcus depauperatus CBS 7841</name>
    <dbReference type="NCBI Taxonomy" id="1295531"/>
    <lineage>
        <taxon>Eukaryota</taxon>
        <taxon>Fungi</taxon>
        <taxon>Dikarya</taxon>
        <taxon>Basidiomycota</taxon>
        <taxon>Agaricomycotina</taxon>
        <taxon>Tremellomycetes</taxon>
        <taxon>Tremellales</taxon>
        <taxon>Cryptococcaceae</taxon>
        <taxon>Cryptococcus</taxon>
    </lineage>
</organism>
<keyword evidence="1 3" id="KW-0732">Signal</keyword>
<keyword evidence="2" id="KW-0456">Lyase</keyword>
<keyword evidence="6" id="KW-1185">Reference proteome</keyword>
<dbReference type="GO" id="GO:0016829">
    <property type="term" value="F:lyase activity"/>
    <property type="evidence" value="ECO:0007669"/>
    <property type="project" value="UniProtKB-KW"/>
</dbReference>
<feature type="chain" id="PRO_5042523028" description="Alginate lyase domain-containing protein" evidence="3">
    <location>
        <begin position="24"/>
        <end position="423"/>
    </location>
</feature>
<feature type="domain" description="Alginate lyase" evidence="4">
    <location>
        <begin position="98"/>
        <end position="362"/>
    </location>
</feature>
<protein>
    <recommendedName>
        <fullName evidence="4">Alginate lyase domain-containing protein</fullName>
    </recommendedName>
</protein>
<evidence type="ECO:0000256" key="1">
    <source>
        <dbReference type="ARBA" id="ARBA00022729"/>
    </source>
</evidence>
<evidence type="ECO:0000256" key="3">
    <source>
        <dbReference type="SAM" id="SignalP"/>
    </source>
</evidence>
<reference evidence="5" key="1">
    <citation type="submission" date="2016-06" db="EMBL/GenBank/DDBJ databases">
        <authorList>
            <person name="Cuomo C."/>
            <person name="Litvintseva A."/>
            <person name="Heitman J."/>
            <person name="Chen Y."/>
            <person name="Sun S."/>
            <person name="Springer D."/>
            <person name="Dromer F."/>
            <person name="Young S."/>
            <person name="Zeng Q."/>
            <person name="Chapman S."/>
            <person name="Gujja S."/>
            <person name="Saif S."/>
            <person name="Birren B."/>
        </authorList>
    </citation>
    <scope>NUCLEOTIDE SEQUENCE</scope>
    <source>
        <strain evidence="5">CBS 7841</strain>
    </source>
</reference>
<proteinExistence type="predicted"/>
<evidence type="ECO:0000259" key="4">
    <source>
        <dbReference type="Pfam" id="PF05426"/>
    </source>
</evidence>
<dbReference type="SUPFAM" id="SSF48230">
    <property type="entry name" value="Chondroitin AC/alginate lyase"/>
    <property type="match status" value="1"/>
</dbReference>
<reference evidence="5" key="3">
    <citation type="submission" date="2024-01" db="EMBL/GenBank/DDBJ databases">
        <authorList>
            <person name="Coelho M.A."/>
            <person name="David-Palma M."/>
            <person name="Shea T."/>
            <person name="Sun S."/>
            <person name="Cuomo C.A."/>
            <person name="Heitman J."/>
        </authorList>
    </citation>
    <scope>NUCLEOTIDE SEQUENCE</scope>
    <source>
        <strain evidence="5">CBS 7841</strain>
    </source>
</reference>
<dbReference type="KEGG" id="cdep:91089453"/>
<dbReference type="InterPro" id="IPR008929">
    <property type="entry name" value="Chondroitin_lyas"/>
</dbReference>
<feature type="signal peptide" evidence="3">
    <location>
        <begin position="1"/>
        <end position="23"/>
    </location>
</feature>
<dbReference type="EMBL" id="CP143789">
    <property type="protein sequence ID" value="WVN90012.1"/>
    <property type="molecule type" value="Genomic_DNA"/>
</dbReference>
<accession>A0AAJ8JX33</accession>
<dbReference type="Gene3D" id="1.50.10.100">
    <property type="entry name" value="Chondroitin AC/alginate lyase"/>
    <property type="match status" value="1"/>
</dbReference>
<evidence type="ECO:0000313" key="5">
    <source>
        <dbReference type="EMBL" id="WVN90012.1"/>
    </source>
</evidence>
<reference evidence="5" key="2">
    <citation type="journal article" date="2022" name="Elife">
        <title>Obligate sexual reproduction of a homothallic fungus closely related to the Cryptococcus pathogenic species complex.</title>
        <authorList>
            <person name="Passer A.R."/>
            <person name="Clancey S.A."/>
            <person name="Shea T."/>
            <person name="David-Palma M."/>
            <person name="Averette A.F."/>
            <person name="Boekhout T."/>
            <person name="Porcel B.M."/>
            <person name="Nowrousian M."/>
            <person name="Cuomo C.A."/>
            <person name="Sun S."/>
            <person name="Heitman J."/>
            <person name="Coelho M.A."/>
        </authorList>
    </citation>
    <scope>NUCLEOTIDE SEQUENCE</scope>
    <source>
        <strain evidence="5">CBS 7841</strain>
    </source>
</reference>